<proteinExistence type="predicted"/>
<evidence type="ECO:0000313" key="2">
    <source>
        <dbReference type="Proteomes" id="UP001146120"/>
    </source>
</evidence>
<comment type="caution">
    <text evidence="1">The sequence shown here is derived from an EMBL/GenBank/DDBJ whole genome shotgun (WGS) entry which is preliminary data.</text>
</comment>
<sequence>MATDAPMPTCSMSEDEFVVLVEHAGIVEVADENALEFIEREQLVEWLTREGADLFGARFLASSGDDDDRDRNGTTECNASLAERILSRLQDGEDVTLYALRLPTTEAYRIYIEKDAVRLPVRNLLGKIQREVELHSEVDSSSYVSRCERRTWQASTSLMACTTTQESDEAHQMSIRERLWQDCFPTCSEGCKQIFFSFDNPVIILYATLGLNLIGNGISSVPAFSRELRSLGVSAEDRTVIVSFLARAFPTE</sequence>
<evidence type="ECO:0000313" key="1">
    <source>
        <dbReference type="EMBL" id="DBA04159.1"/>
    </source>
</evidence>
<reference evidence="1" key="1">
    <citation type="submission" date="2022-11" db="EMBL/GenBank/DDBJ databases">
        <authorList>
            <person name="Morgan W.R."/>
            <person name="Tartar A."/>
        </authorList>
    </citation>
    <scope>NUCLEOTIDE SEQUENCE</scope>
    <source>
        <strain evidence="1">ARSEF 373</strain>
    </source>
</reference>
<dbReference type="EMBL" id="DAKRPA010000011">
    <property type="protein sequence ID" value="DBA04159.1"/>
    <property type="molecule type" value="Genomic_DNA"/>
</dbReference>
<reference evidence="1" key="2">
    <citation type="journal article" date="2023" name="Microbiol Resour">
        <title>Decontamination and Annotation of the Draft Genome Sequence of the Oomycete Lagenidium giganteum ARSEF 373.</title>
        <authorList>
            <person name="Morgan W.R."/>
            <person name="Tartar A."/>
        </authorList>
    </citation>
    <scope>NUCLEOTIDE SEQUENCE</scope>
    <source>
        <strain evidence="1">ARSEF 373</strain>
    </source>
</reference>
<name>A0AAV2ZG91_9STRA</name>
<organism evidence="1 2">
    <name type="scientific">Lagenidium giganteum</name>
    <dbReference type="NCBI Taxonomy" id="4803"/>
    <lineage>
        <taxon>Eukaryota</taxon>
        <taxon>Sar</taxon>
        <taxon>Stramenopiles</taxon>
        <taxon>Oomycota</taxon>
        <taxon>Peronosporomycetes</taxon>
        <taxon>Pythiales</taxon>
        <taxon>Pythiaceae</taxon>
    </lineage>
</organism>
<protein>
    <submittedName>
        <fullName evidence="1">Uncharacterized protein</fullName>
    </submittedName>
</protein>
<accession>A0AAV2ZG91</accession>
<dbReference type="AlphaFoldDB" id="A0AAV2ZG91"/>
<keyword evidence="2" id="KW-1185">Reference proteome</keyword>
<gene>
    <name evidence="1" type="ORF">N0F65_004267</name>
</gene>
<dbReference type="Proteomes" id="UP001146120">
    <property type="component" value="Unassembled WGS sequence"/>
</dbReference>